<keyword evidence="3" id="KW-1185">Reference proteome</keyword>
<sequence>MKNNNKFVVLDLIFYVAFPLAIWHIMRDMIGDYYAMLLSSVPGIFYTIYRFKELKKVNVFGIFMISNLIVGTLVDVLSGSAIRLLWNNVYYSYAVALLFLLTIPFKKPISLYFALDFTELQGYDRSTNKKLFFHKRLFPIFNWIVVAFALQNIILASIKAWLISQYGVEAFDKGIVLRQLLNWGLTIPVMAGYLYIGKIIYDNPDFVKEATGSQEEDAMLTNERL</sequence>
<evidence type="ECO:0000313" key="3">
    <source>
        <dbReference type="Proteomes" id="UP001589836"/>
    </source>
</evidence>
<feature type="transmembrane region" description="Helical" evidence="1">
    <location>
        <begin position="88"/>
        <end position="105"/>
    </location>
</feature>
<protein>
    <submittedName>
        <fullName evidence="2">VC0807 family protein</fullName>
    </submittedName>
</protein>
<keyword evidence="1" id="KW-0812">Transmembrane</keyword>
<dbReference type="RefSeq" id="WP_377351859.1">
    <property type="nucleotide sequence ID" value="NZ_JBHLTP010000024.1"/>
</dbReference>
<dbReference type="EMBL" id="JBHLTP010000024">
    <property type="protein sequence ID" value="MFC0526004.1"/>
    <property type="molecule type" value="Genomic_DNA"/>
</dbReference>
<dbReference type="NCBIfam" id="NF041646">
    <property type="entry name" value="VC0807_fam"/>
    <property type="match status" value="1"/>
</dbReference>
<keyword evidence="1" id="KW-1133">Transmembrane helix</keyword>
<reference evidence="2 3" key="1">
    <citation type="submission" date="2024-09" db="EMBL/GenBank/DDBJ databases">
        <authorList>
            <person name="Sun Q."/>
            <person name="Mori K."/>
        </authorList>
    </citation>
    <scope>NUCLEOTIDE SEQUENCE [LARGE SCALE GENOMIC DNA]</scope>
    <source>
        <strain evidence="2 3">NCAIM B.02529</strain>
    </source>
</reference>
<feature type="transmembrane region" description="Helical" evidence="1">
    <location>
        <begin position="32"/>
        <end position="49"/>
    </location>
</feature>
<feature type="transmembrane region" description="Helical" evidence="1">
    <location>
        <begin position="7"/>
        <end position="26"/>
    </location>
</feature>
<evidence type="ECO:0000256" key="1">
    <source>
        <dbReference type="SAM" id="Phobius"/>
    </source>
</evidence>
<evidence type="ECO:0000313" key="2">
    <source>
        <dbReference type="EMBL" id="MFC0526004.1"/>
    </source>
</evidence>
<comment type="caution">
    <text evidence="2">The sequence shown here is derived from an EMBL/GenBank/DDBJ whole genome shotgun (WGS) entry which is preliminary data.</text>
</comment>
<proteinExistence type="predicted"/>
<dbReference type="Proteomes" id="UP001589836">
    <property type="component" value="Unassembled WGS sequence"/>
</dbReference>
<feature type="transmembrane region" description="Helical" evidence="1">
    <location>
        <begin position="175"/>
        <end position="196"/>
    </location>
</feature>
<gene>
    <name evidence="2" type="ORF">ACFFGV_20730</name>
</gene>
<name>A0ABV6LUR9_9BACI</name>
<accession>A0ABV6LUR9</accession>
<organism evidence="2 3">
    <name type="scientific">Pontibacillus salicampi</name>
    <dbReference type="NCBI Taxonomy" id="1449801"/>
    <lineage>
        <taxon>Bacteria</taxon>
        <taxon>Bacillati</taxon>
        <taxon>Bacillota</taxon>
        <taxon>Bacilli</taxon>
        <taxon>Bacillales</taxon>
        <taxon>Bacillaceae</taxon>
        <taxon>Pontibacillus</taxon>
    </lineage>
</organism>
<keyword evidence="1" id="KW-0472">Membrane</keyword>
<feature type="transmembrane region" description="Helical" evidence="1">
    <location>
        <begin position="140"/>
        <end position="163"/>
    </location>
</feature>
<feature type="transmembrane region" description="Helical" evidence="1">
    <location>
        <begin position="61"/>
        <end position="82"/>
    </location>
</feature>